<evidence type="ECO:0000256" key="1">
    <source>
        <dbReference type="ARBA" id="ARBA00004370"/>
    </source>
</evidence>
<comment type="function">
    <text evidence="6">Forms chloride channels.</text>
</comment>
<keyword evidence="4 6" id="KW-0472">Membrane</keyword>
<dbReference type="PANTHER" id="PTHR10736">
    <property type="entry name" value="BESTROPHIN"/>
    <property type="match status" value="1"/>
</dbReference>
<feature type="region of interest" description="Disordered" evidence="7">
    <location>
        <begin position="474"/>
        <end position="508"/>
    </location>
</feature>
<accession>A0ABR1CN65</accession>
<feature type="compositionally biased region" description="Polar residues" evidence="7">
    <location>
        <begin position="476"/>
        <end position="508"/>
    </location>
</feature>
<evidence type="ECO:0000313" key="8">
    <source>
        <dbReference type="EMBL" id="KAK6739792.1"/>
    </source>
</evidence>
<organism evidence="8 9">
    <name type="scientific">Necator americanus</name>
    <name type="common">Human hookworm</name>
    <dbReference type="NCBI Taxonomy" id="51031"/>
    <lineage>
        <taxon>Eukaryota</taxon>
        <taxon>Metazoa</taxon>
        <taxon>Ecdysozoa</taxon>
        <taxon>Nematoda</taxon>
        <taxon>Chromadorea</taxon>
        <taxon>Rhabditida</taxon>
        <taxon>Rhabditina</taxon>
        <taxon>Rhabditomorpha</taxon>
        <taxon>Strongyloidea</taxon>
        <taxon>Ancylostomatidae</taxon>
        <taxon>Bunostominae</taxon>
        <taxon>Necator</taxon>
    </lineage>
</organism>
<evidence type="ECO:0000256" key="7">
    <source>
        <dbReference type="SAM" id="MobiDB-lite"/>
    </source>
</evidence>
<dbReference type="Proteomes" id="UP001303046">
    <property type="component" value="Unassembled WGS sequence"/>
</dbReference>
<evidence type="ECO:0000256" key="3">
    <source>
        <dbReference type="ARBA" id="ARBA00022989"/>
    </source>
</evidence>
<feature type="transmembrane region" description="Helical" evidence="6">
    <location>
        <begin position="73"/>
        <end position="90"/>
    </location>
</feature>
<keyword evidence="6" id="KW-0813">Transport</keyword>
<keyword evidence="6" id="KW-0406">Ion transport</keyword>
<name>A0ABR1CN65_NECAM</name>
<comment type="caution">
    <text evidence="8">The sequence shown here is derived from an EMBL/GenBank/DDBJ whole genome shotgun (WGS) entry which is preliminary data.</text>
</comment>
<keyword evidence="6" id="KW-0868">Chloride</keyword>
<dbReference type="Pfam" id="PF01062">
    <property type="entry name" value="Bestrophin"/>
    <property type="match status" value="1"/>
</dbReference>
<dbReference type="InterPro" id="IPR021134">
    <property type="entry name" value="Bestrophin-like"/>
</dbReference>
<keyword evidence="6" id="KW-0407">Ion channel</keyword>
<keyword evidence="9" id="KW-1185">Reference proteome</keyword>
<reference evidence="8 9" key="1">
    <citation type="submission" date="2023-08" db="EMBL/GenBank/DDBJ databases">
        <title>A Necator americanus chromosomal reference genome.</title>
        <authorList>
            <person name="Ilik V."/>
            <person name="Petrzelkova K.J."/>
            <person name="Pardy F."/>
            <person name="Fuh T."/>
            <person name="Niatou-Singa F.S."/>
            <person name="Gouil Q."/>
            <person name="Baker L."/>
            <person name="Ritchie M.E."/>
            <person name="Jex A.R."/>
            <person name="Gazzola D."/>
            <person name="Li H."/>
            <person name="Toshio Fujiwara R."/>
            <person name="Zhan B."/>
            <person name="Aroian R.V."/>
            <person name="Pafco B."/>
            <person name="Schwarz E.M."/>
        </authorList>
    </citation>
    <scope>NUCLEOTIDE SEQUENCE [LARGE SCALE GENOMIC DNA]</scope>
    <source>
        <strain evidence="8 9">Aroian</strain>
        <tissue evidence="8">Whole animal</tissue>
    </source>
</reference>
<evidence type="ECO:0000256" key="6">
    <source>
        <dbReference type="RuleBase" id="RU363126"/>
    </source>
</evidence>
<evidence type="ECO:0000256" key="4">
    <source>
        <dbReference type="ARBA" id="ARBA00023136"/>
    </source>
</evidence>
<comment type="subcellular location">
    <subcellularLocation>
        <location evidence="6">Cell membrane</location>
        <topology evidence="6">Multi-pass membrane protein</topology>
    </subcellularLocation>
    <subcellularLocation>
        <location evidence="1">Membrane</location>
    </subcellularLocation>
</comment>
<dbReference type="PANTHER" id="PTHR10736:SF24">
    <property type="entry name" value="BESTROPHIN HOMOLOG 18"/>
    <property type="match status" value="1"/>
</dbReference>
<feature type="compositionally biased region" description="Low complexity" evidence="7">
    <location>
        <begin position="552"/>
        <end position="561"/>
    </location>
</feature>
<sequence length="590" mass="67268">MTVSYNLSVSTSHPWTFVRLFFRWKGSVWKAVWIQYVIWLGLFSIVSVIYRFVLTEWQRRAFTDLVDFANSRLSYIPLDLMLGFFVAGVLNRFWYLYNIIGFMDNIALMTALYVRGTSERARQYRRNIVRYSQLTQVLVFRDLSMRCRKRFPTLDTVAAAGFMMPHEKENFDGIQYNYNKYFLPFNWAWALIYRARMEGLIESDYYVTILSEEVRKFRTDLAWLCNYDWVPLPMIYPTIVCLAVHTYFLVGVIARQYVEGSKFESDMIDMVFPFMTSIQFVLYMGWLKVAEALLNPWGLDDDDFETNMLIDRNLAMGLKIVDDGYGKTPELRKDAFWDDQWVPLYSEESAWEKKYKHHEGSLSHMKLDRSVSQIRMVPLHEDVPNDNISRRRCSSVKEKIVMVKPEETGRRPSLAQFIRSASKLSLHNEVRKLSKNSASTPHFSSHIVKEPSMRMSTCNSVEGDIAAAAVAGNEEGNPTTKANSSHPKMFFTSSSATTLGRDGTSSGELSRVMTADSAMEMFTIGENDIRVAMESLETGSGAAAATAVATAESSSATVHAAGDADDDDDENRSGDRNVGGKPPLKFSFSS</sequence>
<dbReference type="InterPro" id="IPR000615">
    <property type="entry name" value="Bestrophin"/>
</dbReference>
<keyword evidence="6" id="KW-0869">Chloride channel</keyword>
<dbReference type="EMBL" id="JAVFWL010000003">
    <property type="protein sequence ID" value="KAK6739792.1"/>
    <property type="molecule type" value="Genomic_DNA"/>
</dbReference>
<evidence type="ECO:0000256" key="5">
    <source>
        <dbReference type="ARBA" id="ARBA00034769"/>
    </source>
</evidence>
<keyword evidence="3 6" id="KW-1133">Transmembrane helix</keyword>
<protein>
    <recommendedName>
        <fullName evidence="6">Bestrophin homolog</fullName>
    </recommendedName>
</protein>
<keyword evidence="2 6" id="KW-0812">Transmembrane</keyword>
<proteinExistence type="inferred from homology"/>
<gene>
    <name evidence="8" type="primary">Necator_chrIII.g9111</name>
    <name evidence="8" type="ORF">RB195_008346</name>
</gene>
<evidence type="ECO:0000256" key="2">
    <source>
        <dbReference type="ARBA" id="ARBA00022692"/>
    </source>
</evidence>
<feature type="transmembrane region" description="Helical" evidence="6">
    <location>
        <begin position="96"/>
        <end position="116"/>
    </location>
</feature>
<feature type="transmembrane region" description="Helical" evidence="6">
    <location>
        <begin position="234"/>
        <end position="258"/>
    </location>
</feature>
<comment type="similarity">
    <text evidence="5 6">Belongs to the anion channel-forming bestrophin (TC 1.A.46) family. Calcium-sensitive chloride channel subfamily.</text>
</comment>
<feature type="transmembrane region" description="Helical" evidence="6">
    <location>
        <begin position="33"/>
        <end position="53"/>
    </location>
</feature>
<feature type="region of interest" description="Disordered" evidence="7">
    <location>
        <begin position="552"/>
        <end position="590"/>
    </location>
</feature>
<evidence type="ECO:0000313" key="9">
    <source>
        <dbReference type="Proteomes" id="UP001303046"/>
    </source>
</evidence>
<keyword evidence="6" id="KW-1003">Cell membrane</keyword>